<evidence type="ECO:0000256" key="2">
    <source>
        <dbReference type="ARBA" id="ARBA00022801"/>
    </source>
</evidence>
<evidence type="ECO:0000256" key="1">
    <source>
        <dbReference type="ARBA" id="ARBA00010702"/>
    </source>
</evidence>
<sequence>MDITTQPANKAAQSIDKTVYHDKLLGMIQGNLMGDALGAPHEFKRNRKYIYTGKLEHQVRMMSRFQGTKFSVVGQFTDDGEMTLTLLRSLAISNGTYSQDQTILMYEKWANSRNMGMGINTRKLLHGVTTLKGYRNRWNKLYGPNVIRTGEPESNGSLMRASPLAVIYDNQPVIKDCDITNPTTVNRDASLVYVVSVRLALQGAPKKVIIEMAKSVVQTNKVRAALAHALHKNGYDPTYPPQVGDLIQPYQVTGDTKEKMRGWVLIAFYTAFRYFFYTDSYHQAINGVIKLGGDTDTNAAIVGALCGAYYGSRVMMSNSITTNNWNILVNADTTQGDFPRSNQYRPHDLKELVTKIVGLYPLPRWFISSSSLASAPTGAGA</sequence>
<reference evidence="3" key="1">
    <citation type="journal article" date="2019" name="MBio">
        <title>Virus Genomes from Deep Sea Sediments Expand the Ocean Megavirome and Support Independent Origins of Viral Gigantism.</title>
        <authorList>
            <person name="Backstrom D."/>
            <person name="Yutin N."/>
            <person name="Jorgensen S.L."/>
            <person name="Dharamshi J."/>
            <person name="Homa F."/>
            <person name="Zaremba-Niedwiedzka K."/>
            <person name="Spang A."/>
            <person name="Wolf Y.I."/>
            <person name="Koonin E.V."/>
            <person name="Ettema T.J."/>
        </authorList>
    </citation>
    <scope>NUCLEOTIDE SEQUENCE</scope>
</reference>
<protein>
    <submittedName>
        <fullName evidence="3">ADP-ribosylglycohydrolase</fullName>
    </submittedName>
</protein>
<dbReference type="InterPro" id="IPR036705">
    <property type="entry name" value="Ribosyl_crysJ1_sf"/>
</dbReference>
<keyword evidence="2 3" id="KW-0378">Hydrolase</keyword>
<dbReference type="InterPro" id="IPR050792">
    <property type="entry name" value="ADP-ribosylglycohydrolase"/>
</dbReference>
<comment type="similarity">
    <text evidence="1">Belongs to the ADP-ribosylglycohydrolase family.</text>
</comment>
<name>A0A481Z4P4_9VIRU</name>
<evidence type="ECO:0000313" key="3">
    <source>
        <dbReference type="EMBL" id="QBK90824.1"/>
    </source>
</evidence>
<dbReference type="SUPFAM" id="SSF101478">
    <property type="entry name" value="ADP-ribosylglycohydrolase"/>
    <property type="match status" value="1"/>
</dbReference>
<dbReference type="PANTHER" id="PTHR16222:SF24">
    <property type="entry name" value="ADP-RIBOSYLHYDROLASE ARH3"/>
    <property type="match status" value="1"/>
</dbReference>
<dbReference type="PANTHER" id="PTHR16222">
    <property type="entry name" value="ADP-RIBOSYLGLYCOHYDROLASE"/>
    <property type="match status" value="1"/>
</dbReference>
<gene>
    <name evidence="3" type="ORF">LCPAC201_01250</name>
</gene>
<organism evidence="3">
    <name type="scientific">Pithovirus LCPAC201</name>
    <dbReference type="NCBI Taxonomy" id="2506591"/>
    <lineage>
        <taxon>Viruses</taxon>
        <taxon>Pithoviruses</taxon>
    </lineage>
</organism>
<dbReference type="InterPro" id="IPR005502">
    <property type="entry name" value="Ribosyl_crysJ1"/>
</dbReference>
<dbReference type="EMBL" id="MK500499">
    <property type="protein sequence ID" value="QBK90824.1"/>
    <property type="molecule type" value="Genomic_DNA"/>
</dbReference>
<accession>A0A481Z4P4</accession>
<dbReference type="Pfam" id="PF03747">
    <property type="entry name" value="ADP_ribosyl_GH"/>
    <property type="match status" value="1"/>
</dbReference>
<dbReference type="Gene3D" id="1.10.4080.10">
    <property type="entry name" value="ADP-ribosylation/Crystallin J1"/>
    <property type="match status" value="1"/>
</dbReference>
<dbReference type="GO" id="GO:0016787">
    <property type="term" value="F:hydrolase activity"/>
    <property type="evidence" value="ECO:0007669"/>
    <property type="project" value="UniProtKB-KW"/>
</dbReference>
<proteinExistence type="inferred from homology"/>